<dbReference type="GeneID" id="34608247"/>
<sequence>MKQCLGSGRLVHLGRRSFSFELAGSTRRSWLFRIPSFNTQRNQDGSRLWSRQFSAGAVRPGQPKLAQSRLATWTHQLEEFLPPPLKDGPMSTGQVDPRNASQAIDVMSERSLKLCTVLSKARASDNVNPIVDLGLKHNRWDAAHSLLSMLIDSAEALGHTSTPARPLSNLDWGLSTGKSLDALTSSNTPMTTLPLAPDARSTAFRHSLNTSTARSRTDNLSQRCMAEVWRGLGLIILEAADSPSNTSDLAMSHVFHLLARLHHSGSISEKVYKYTRPDDGVTLYRPPSMHFLSTHIMNVLTDAAWRVHEADMVAEAAAAGKESPYLPLNHWNIGIRKLGPEIWFELVLWCCVEHGHVMEGIWLLEQMKARTGHLAWGVKSWIPFLGNLKAVKETNVDIQEFWSDSNDDHSLTRSRKESTAFHGLAKRTISQEVVESLMDGLVNQVYLGVGPSGLSPSALLQNIDRLRFIINQESCTDLGSTTRTSNRLTIRILESECIDPAVDPSSLEKLLKSHNNVRPPWDDQVSTLKEELSNITQTQLYDETFAFPGLIEYNIRCYVFLCQIGGAFDSFTWVQQIADSNKSQRILQFFEKFEQLDAKDLTSLDLGPPETGHIYGSPIPGLSNVTLAMLLDLATASRAYEFGNWLLFSDDVDGPPISPIQYGDQAIAPSILRFASATKNTTLCNQVTQSLSPPLSSNTLKAILNARISTGNLQLATDMLKYLRDYKLRSWGHSNVTTLAAALLRMNHNGAENQIDAGKNEQGEESLAQAKDLFLGLFNGKFDSPTNLPIRDFHRKALYSLHQVLKSIPGILQDLAPQVTLQYNPEFARRTLVHIPAEAFNTLLAAVVDVSGSAAGRQLWKRWCVEPASLSASRLREGGITNLYRAHERNFRRGDPHFDPVRFAQQRGKIAIPDLNTVRIITQAAIRESEESQAHAGSEPSSTSTTTDPDVVLGFCLGKFRRFQLSDDQIEREMGGHFERIRNYHRIHLGKKH</sequence>
<dbReference type="RefSeq" id="XP_022585987.1">
    <property type="nucleotide sequence ID" value="XM_022721782.1"/>
</dbReference>
<reference evidence="2" key="1">
    <citation type="journal article" date="2017" name="Genome Biol.">
        <title>Comparative genomics reveals high biological diversity and specific adaptations in the industrially and medically important fungal genus Aspergillus.</title>
        <authorList>
            <person name="de Vries R.P."/>
            <person name="Riley R."/>
            <person name="Wiebenga A."/>
            <person name="Aguilar-Osorio G."/>
            <person name="Amillis S."/>
            <person name="Uchima C.A."/>
            <person name="Anderluh G."/>
            <person name="Asadollahi M."/>
            <person name="Askin M."/>
            <person name="Barry K."/>
            <person name="Battaglia E."/>
            <person name="Bayram O."/>
            <person name="Benocci T."/>
            <person name="Braus-Stromeyer S.A."/>
            <person name="Caldana C."/>
            <person name="Canovas D."/>
            <person name="Cerqueira G.C."/>
            <person name="Chen F."/>
            <person name="Chen W."/>
            <person name="Choi C."/>
            <person name="Clum A."/>
            <person name="Dos Santos R.A."/>
            <person name="Damasio A.R."/>
            <person name="Diallinas G."/>
            <person name="Emri T."/>
            <person name="Fekete E."/>
            <person name="Flipphi M."/>
            <person name="Freyberg S."/>
            <person name="Gallo A."/>
            <person name="Gournas C."/>
            <person name="Habgood R."/>
            <person name="Hainaut M."/>
            <person name="Harispe M.L."/>
            <person name="Henrissat B."/>
            <person name="Hilden K.S."/>
            <person name="Hope R."/>
            <person name="Hossain A."/>
            <person name="Karabika E."/>
            <person name="Karaffa L."/>
            <person name="Karanyi Z."/>
            <person name="Krasevec N."/>
            <person name="Kuo A."/>
            <person name="Kusch H."/>
            <person name="LaButti K."/>
            <person name="Lagendijk E.L."/>
            <person name="Lapidus A."/>
            <person name="Levasseur A."/>
            <person name="Lindquist E."/>
            <person name="Lipzen A."/>
            <person name="Logrieco A.F."/>
            <person name="MacCabe A."/>
            <person name="Maekelae M.R."/>
            <person name="Malavazi I."/>
            <person name="Melin P."/>
            <person name="Meyer V."/>
            <person name="Mielnichuk N."/>
            <person name="Miskei M."/>
            <person name="Molnar A.P."/>
            <person name="Mule G."/>
            <person name="Ngan C.Y."/>
            <person name="Orejas M."/>
            <person name="Orosz E."/>
            <person name="Ouedraogo J.P."/>
            <person name="Overkamp K.M."/>
            <person name="Park H.-S."/>
            <person name="Perrone G."/>
            <person name="Piumi F."/>
            <person name="Punt P.J."/>
            <person name="Ram A.F."/>
            <person name="Ramon A."/>
            <person name="Rauscher S."/>
            <person name="Record E."/>
            <person name="Riano-Pachon D.M."/>
            <person name="Robert V."/>
            <person name="Roehrig J."/>
            <person name="Ruller R."/>
            <person name="Salamov A."/>
            <person name="Salih N.S."/>
            <person name="Samson R.A."/>
            <person name="Sandor E."/>
            <person name="Sanguinetti M."/>
            <person name="Schuetze T."/>
            <person name="Sepcic K."/>
            <person name="Shelest E."/>
            <person name="Sherlock G."/>
            <person name="Sophianopoulou V."/>
            <person name="Squina F.M."/>
            <person name="Sun H."/>
            <person name="Susca A."/>
            <person name="Todd R.B."/>
            <person name="Tsang A."/>
            <person name="Unkles S.E."/>
            <person name="van de Wiele N."/>
            <person name="van Rossen-Uffink D."/>
            <person name="Oliveira J.V."/>
            <person name="Vesth T.C."/>
            <person name="Visser J."/>
            <person name="Yu J.-H."/>
            <person name="Zhou M."/>
            <person name="Andersen M.R."/>
            <person name="Archer D.B."/>
            <person name="Baker S.E."/>
            <person name="Benoit I."/>
            <person name="Brakhage A.A."/>
            <person name="Braus G.H."/>
            <person name="Fischer R."/>
            <person name="Frisvad J.C."/>
            <person name="Goldman G.H."/>
            <person name="Houbraken J."/>
            <person name="Oakley B."/>
            <person name="Pocsi I."/>
            <person name="Scazzocchio C."/>
            <person name="Seiboth B."/>
            <person name="vanKuyk P.A."/>
            <person name="Wortman J."/>
            <person name="Dyer P.S."/>
            <person name="Grigoriev I.V."/>
        </authorList>
    </citation>
    <scope>NUCLEOTIDE SEQUENCE [LARGE SCALE GENOMIC DNA]</scope>
    <source>
        <strain evidence="2">CBS 506.65</strain>
    </source>
</reference>
<name>A0A1L9SWJ4_9EURO</name>
<gene>
    <name evidence="1" type="ORF">ASPZODRAFT_127556</name>
</gene>
<dbReference type="Proteomes" id="UP000184188">
    <property type="component" value="Unassembled WGS sequence"/>
</dbReference>
<protein>
    <submittedName>
        <fullName evidence="1">Uncharacterized protein</fullName>
    </submittedName>
</protein>
<proteinExistence type="predicted"/>
<evidence type="ECO:0000313" key="1">
    <source>
        <dbReference type="EMBL" id="OJJ51477.1"/>
    </source>
</evidence>
<dbReference type="VEuPathDB" id="FungiDB:ASPZODRAFT_127556"/>
<dbReference type="AlphaFoldDB" id="A0A1L9SWJ4"/>
<dbReference type="STRING" id="1073090.A0A1L9SWJ4"/>
<dbReference type="OrthoDB" id="5341924at2759"/>
<dbReference type="EMBL" id="KV878336">
    <property type="protein sequence ID" value="OJJ51477.1"/>
    <property type="molecule type" value="Genomic_DNA"/>
</dbReference>
<keyword evidence="2" id="KW-1185">Reference proteome</keyword>
<organism evidence="1 2">
    <name type="scientific">Penicilliopsis zonata CBS 506.65</name>
    <dbReference type="NCBI Taxonomy" id="1073090"/>
    <lineage>
        <taxon>Eukaryota</taxon>
        <taxon>Fungi</taxon>
        <taxon>Dikarya</taxon>
        <taxon>Ascomycota</taxon>
        <taxon>Pezizomycotina</taxon>
        <taxon>Eurotiomycetes</taxon>
        <taxon>Eurotiomycetidae</taxon>
        <taxon>Eurotiales</taxon>
        <taxon>Aspergillaceae</taxon>
        <taxon>Penicilliopsis</taxon>
    </lineage>
</organism>
<accession>A0A1L9SWJ4</accession>
<evidence type="ECO:0000313" key="2">
    <source>
        <dbReference type="Proteomes" id="UP000184188"/>
    </source>
</evidence>